<accession>A0A1Q9DNW3</accession>
<evidence type="ECO:0000313" key="1">
    <source>
        <dbReference type="EMBL" id="OLP96839.1"/>
    </source>
</evidence>
<dbReference type="AlphaFoldDB" id="A0A1Q9DNW3"/>
<sequence>MSKRSVVQGGNGGGPPEKLLRLQTEEFEVSSSKLSDWPDDIPRLQDALLAKHQLFSQLSGYMQRKIWVTSAYSGLGTFEHVFSRIASQQLGGIGMESHFGPFRFWSAFENDARCQEMLMASKVKPMHLFRDITEQMNDEVVQKLEFIVGEMRKRAGDMKACGGTHVKAQLEALSKRCMERLFMEVKRACERGRTKEKGWCLMCQQECPFLPRMSDGDIRFEVGGNPCVAFSPQGSKDRWIHSTAVAAAIWFVRTAETRADWMLQECSHLFSSQDTYDCAFPRKQGWCTSVLQLSPVDVGAPFRRPRSFSWTVGPRFELLMQFTRDTFLSVCGGHVLASGHDFFISSEDDVVAELKHLASERHIEVQGHTSPELGRACLPSGPRQRLQEYEDLLRTARDKGRDIPDPILDLSQSSSWGGSWSALMPSVLCGSLVWSCQHERELLMRELFMALGWPAPARRQMEHEEFPWAVEHLETCSRGKLAKMLGNSIHCKVLGMLTVFALMITKQRCVMHFLEPFPHVGGGQPASPTGIYARELL</sequence>
<organism evidence="1 2">
    <name type="scientific">Symbiodinium microadriaticum</name>
    <name type="common">Dinoflagellate</name>
    <name type="synonym">Zooxanthella microadriatica</name>
    <dbReference type="NCBI Taxonomy" id="2951"/>
    <lineage>
        <taxon>Eukaryota</taxon>
        <taxon>Sar</taxon>
        <taxon>Alveolata</taxon>
        <taxon>Dinophyceae</taxon>
        <taxon>Suessiales</taxon>
        <taxon>Symbiodiniaceae</taxon>
        <taxon>Symbiodinium</taxon>
    </lineage>
</organism>
<evidence type="ECO:0000313" key="2">
    <source>
        <dbReference type="Proteomes" id="UP000186817"/>
    </source>
</evidence>
<dbReference type="Proteomes" id="UP000186817">
    <property type="component" value="Unassembled WGS sequence"/>
</dbReference>
<gene>
    <name evidence="1" type="ORF">AK812_SmicGene20864</name>
</gene>
<dbReference type="OrthoDB" id="407185at2759"/>
<proteinExistence type="predicted"/>
<reference evidence="1 2" key="1">
    <citation type="submission" date="2016-02" db="EMBL/GenBank/DDBJ databases">
        <title>Genome analysis of coral dinoflagellate symbionts highlights evolutionary adaptations to a symbiotic lifestyle.</title>
        <authorList>
            <person name="Aranda M."/>
            <person name="Li Y."/>
            <person name="Liew Y.J."/>
            <person name="Baumgarten S."/>
            <person name="Simakov O."/>
            <person name="Wilson M."/>
            <person name="Piel J."/>
            <person name="Ashoor H."/>
            <person name="Bougouffa S."/>
            <person name="Bajic V.B."/>
            <person name="Ryu T."/>
            <person name="Ravasi T."/>
            <person name="Bayer T."/>
            <person name="Micklem G."/>
            <person name="Kim H."/>
            <person name="Bhak J."/>
            <person name="Lajeunesse T.C."/>
            <person name="Voolstra C.R."/>
        </authorList>
    </citation>
    <scope>NUCLEOTIDE SEQUENCE [LARGE SCALE GENOMIC DNA]</scope>
    <source>
        <strain evidence="1 2">CCMP2467</strain>
    </source>
</reference>
<dbReference type="SUPFAM" id="SSF53335">
    <property type="entry name" value="S-adenosyl-L-methionine-dependent methyltransferases"/>
    <property type="match status" value="1"/>
</dbReference>
<dbReference type="EMBL" id="LSRX01000453">
    <property type="protein sequence ID" value="OLP96839.1"/>
    <property type="molecule type" value="Genomic_DNA"/>
</dbReference>
<name>A0A1Q9DNW3_SYMMI</name>
<keyword evidence="2" id="KW-1185">Reference proteome</keyword>
<comment type="caution">
    <text evidence="1">The sequence shown here is derived from an EMBL/GenBank/DDBJ whole genome shotgun (WGS) entry which is preliminary data.</text>
</comment>
<dbReference type="InterPro" id="IPR029063">
    <property type="entry name" value="SAM-dependent_MTases_sf"/>
</dbReference>
<protein>
    <submittedName>
        <fullName evidence="1">Uncharacterized protein</fullName>
    </submittedName>
</protein>